<feature type="compositionally biased region" description="Polar residues" evidence="1">
    <location>
        <begin position="61"/>
        <end position="79"/>
    </location>
</feature>
<gene>
    <name evidence="2" type="ORF">GCM10010319_21270</name>
</gene>
<organism evidence="2 3">
    <name type="scientific">Streptomyces blastmyceticus</name>
    <dbReference type="NCBI Taxonomy" id="68180"/>
    <lineage>
        <taxon>Bacteria</taxon>
        <taxon>Bacillati</taxon>
        <taxon>Actinomycetota</taxon>
        <taxon>Actinomycetes</taxon>
        <taxon>Kitasatosporales</taxon>
        <taxon>Streptomycetaceae</taxon>
        <taxon>Streptomyces</taxon>
    </lineage>
</organism>
<reference evidence="2 3" key="1">
    <citation type="journal article" date="2019" name="Int. J. Syst. Evol. Microbiol.">
        <title>The Global Catalogue of Microorganisms (GCM) 10K type strain sequencing project: providing services to taxonomists for standard genome sequencing and annotation.</title>
        <authorList>
            <consortium name="The Broad Institute Genomics Platform"/>
            <consortium name="The Broad Institute Genome Sequencing Center for Infectious Disease"/>
            <person name="Wu L."/>
            <person name="Ma J."/>
        </authorList>
    </citation>
    <scope>NUCLEOTIDE SEQUENCE [LARGE SCALE GENOMIC DNA]</scope>
    <source>
        <strain evidence="2 3">JCM 4565</strain>
    </source>
</reference>
<name>A0ABN0WRC1_9ACTN</name>
<sequence length="103" mass="10836">MRENCPSFAAPAPIPSARVLGAADGPSVAPATWFLEPPVVRSFFGEVLSASDPDEHPASRPPTTDTASTAFNPDTRTTTPITCKGKPYLSAWMGVRINGASIH</sequence>
<comment type="caution">
    <text evidence="2">The sequence shown here is derived from an EMBL/GenBank/DDBJ whole genome shotgun (WGS) entry which is preliminary data.</text>
</comment>
<evidence type="ECO:0000313" key="3">
    <source>
        <dbReference type="Proteomes" id="UP001500063"/>
    </source>
</evidence>
<feature type="region of interest" description="Disordered" evidence="1">
    <location>
        <begin position="50"/>
        <end position="79"/>
    </location>
</feature>
<evidence type="ECO:0000313" key="2">
    <source>
        <dbReference type="EMBL" id="GAA0344807.1"/>
    </source>
</evidence>
<dbReference type="Proteomes" id="UP001500063">
    <property type="component" value="Unassembled WGS sequence"/>
</dbReference>
<protein>
    <submittedName>
        <fullName evidence="2">Uncharacterized protein</fullName>
    </submittedName>
</protein>
<evidence type="ECO:0000256" key="1">
    <source>
        <dbReference type="SAM" id="MobiDB-lite"/>
    </source>
</evidence>
<keyword evidence="3" id="KW-1185">Reference proteome</keyword>
<proteinExistence type="predicted"/>
<dbReference type="EMBL" id="BAAABW010000013">
    <property type="protein sequence ID" value="GAA0344807.1"/>
    <property type="molecule type" value="Genomic_DNA"/>
</dbReference>
<accession>A0ABN0WRC1</accession>